<evidence type="ECO:0000256" key="1">
    <source>
        <dbReference type="ARBA" id="ARBA00004533"/>
    </source>
</evidence>
<evidence type="ECO:0000256" key="2">
    <source>
        <dbReference type="ARBA" id="ARBA00022475"/>
    </source>
</evidence>
<dbReference type="Pfam" id="PF03279">
    <property type="entry name" value="Lip_A_acyltrans"/>
    <property type="match status" value="1"/>
</dbReference>
<evidence type="ECO:0000313" key="9">
    <source>
        <dbReference type="Proteomes" id="UP000199211"/>
    </source>
</evidence>
<evidence type="ECO:0000313" key="8">
    <source>
        <dbReference type="EMBL" id="SFM13061.1"/>
    </source>
</evidence>
<comment type="subcellular location">
    <subcellularLocation>
        <location evidence="1">Cell inner membrane</location>
    </subcellularLocation>
</comment>
<comment type="caution">
    <text evidence="8">The sequence shown here is derived from an EMBL/GenBank/DDBJ whole genome shotgun (WGS) entry which is preliminary data.</text>
</comment>
<dbReference type="PANTHER" id="PTHR30606">
    <property type="entry name" value="LIPID A BIOSYNTHESIS LAUROYL ACYLTRANSFERASE"/>
    <property type="match status" value="1"/>
</dbReference>
<dbReference type="InterPro" id="IPR004960">
    <property type="entry name" value="LipA_acyltrans"/>
</dbReference>
<reference evidence="8 9" key="1">
    <citation type="submission" date="2016-10" db="EMBL/GenBank/DDBJ databases">
        <authorList>
            <person name="Varghese N."/>
            <person name="Submissions S."/>
        </authorList>
    </citation>
    <scope>NUCLEOTIDE SEQUENCE [LARGE SCALE GENOMIC DNA]</scope>
    <source>
        <strain evidence="8 9">DSM 26291</strain>
    </source>
</reference>
<keyword evidence="2" id="KW-1003">Cell membrane</keyword>
<sequence length="323" mass="36897">MPHKPDGGSFRSFFFQLIVLRFMAMSKASFLITILGLAGKLPLRAAQLAGRFLGTIAWTFRTNSRRVTEINLGIAFPDLTNDQHQNMARSSLRHTGQTMMEIPLMWEWPVERCLGLIREIEGEELLENAKKDGRGLLLLAPHLGNWELTGLYFSSRYRMAALYSPPHIKEFEDYMIRVRGRLGSELVRGDRRGLARLIALLREGEVTGILPDQSPRGKGNAYAPFFGMDVRTMTLVSKLLQKSGAKPLMTYSERLKDGRGFRLVIRECEEGIADTDPLIATTALNRSIENVVREIPEQYQWEYKRFRHRVPGEINPYKPDRVC</sequence>
<keyword evidence="6" id="KW-0012">Acyltransferase</keyword>
<protein>
    <submittedName>
        <fullName evidence="8">KDO2-lipid IV(A) lauroyltransferase</fullName>
    </submittedName>
</protein>
<proteinExistence type="predicted"/>
<evidence type="ECO:0000256" key="4">
    <source>
        <dbReference type="ARBA" id="ARBA00022679"/>
    </source>
</evidence>
<keyword evidence="4" id="KW-0808">Transferase</keyword>
<evidence type="ECO:0000256" key="6">
    <source>
        <dbReference type="ARBA" id="ARBA00023315"/>
    </source>
</evidence>
<dbReference type="Proteomes" id="UP000199211">
    <property type="component" value="Unassembled WGS sequence"/>
</dbReference>
<organism evidence="8 9">
    <name type="scientific">Marinobacter salarius</name>
    <dbReference type="NCBI Taxonomy" id="1420917"/>
    <lineage>
        <taxon>Bacteria</taxon>
        <taxon>Pseudomonadati</taxon>
        <taxon>Pseudomonadota</taxon>
        <taxon>Gammaproteobacteria</taxon>
        <taxon>Pseudomonadales</taxon>
        <taxon>Marinobacteraceae</taxon>
        <taxon>Marinobacter</taxon>
    </lineage>
</organism>
<dbReference type="CDD" id="cd07984">
    <property type="entry name" value="LPLAT_LABLAT-like"/>
    <property type="match status" value="1"/>
</dbReference>
<name>A0ABY1FUJ3_9GAMM</name>
<dbReference type="PIRSF" id="PIRSF026649">
    <property type="entry name" value="MsbB"/>
    <property type="match status" value="1"/>
</dbReference>
<keyword evidence="3" id="KW-0997">Cell inner membrane</keyword>
<keyword evidence="5 7" id="KW-0472">Membrane</keyword>
<feature type="transmembrane region" description="Helical" evidence="7">
    <location>
        <begin position="13"/>
        <end position="38"/>
    </location>
</feature>
<keyword evidence="9" id="KW-1185">Reference proteome</keyword>
<evidence type="ECO:0000256" key="3">
    <source>
        <dbReference type="ARBA" id="ARBA00022519"/>
    </source>
</evidence>
<accession>A0ABY1FUJ3</accession>
<keyword evidence="7" id="KW-1133">Transmembrane helix</keyword>
<gene>
    <name evidence="8" type="ORF">SAMN04487868_13322</name>
</gene>
<dbReference type="PANTHER" id="PTHR30606:SF10">
    <property type="entry name" value="PHOSPHATIDYLINOSITOL MANNOSIDE ACYLTRANSFERASE"/>
    <property type="match status" value="1"/>
</dbReference>
<dbReference type="EMBL" id="FOTV01000033">
    <property type="protein sequence ID" value="SFM13061.1"/>
    <property type="molecule type" value="Genomic_DNA"/>
</dbReference>
<evidence type="ECO:0000256" key="7">
    <source>
        <dbReference type="SAM" id="Phobius"/>
    </source>
</evidence>
<keyword evidence="7" id="KW-0812">Transmembrane</keyword>
<evidence type="ECO:0000256" key="5">
    <source>
        <dbReference type="ARBA" id="ARBA00023136"/>
    </source>
</evidence>